<evidence type="ECO:0000256" key="2">
    <source>
        <dbReference type="ARBA" id="ARBA00022741"/>
    </source>
</evidence>
<keyword evidence="4" id="KW-0648">Protein biosynthesis</keyword>
<evidence type="ECO:0000259" key="6">
    <source>
        <dbReference type="PROSITE" id="PS50862"/>
    </source>
</evidence>
<keyword evidence="1" id="KW-0436">Ligase</keyword>
<proteinExistence type="predicted"/>
<evidence type="ECO:0000256" key="4">
    <source>
        <dbReference type="ARBA" id="ARBA00022917"/>
    </source>
</evidence>
<dbReference type="Pfam" id="PF01336">
    <property type="entry name" value="tRNA_anti-codon"/>
    <property type="match status" value="1"/>
</dbReference>
<organism evidence="7">
    <name type="scientific">marine metagenome</name>
    <dbReference type="NCBI Taxonomy" id="408172"/>
    <lineage>
        <taxon>unclassified sequences</taxon>
        <taxon>metagenomes</taxon>
        <taxon>ecological metagenomes</taxon>
    </lineage>
</organism>
<dbReference type="InterPro" id="IPR047089">
    <property type="entry name" value="Asp-tRNA-ligase_1_N"/>
</dbReference>
<dbReference type="GO" id="GO:0005524">
    <property type="term" value="F:ATP binding"/>
    <property type="evidence" value="ECO:0007669"/>
    <property type="project" value="UniProtKB-KW"/>
</dbReference>
<dbReference type="PANTHER" id="PTHR22594">
    <property type="entry name" value="ASPARTYL/LYSYL-TRNA SYNTHETASE"/>
    <property type="match status" value="1"/>
</dbReference>
<dbReference type="GO" id="GO:0004815">
    <property type="term" value="F:aspartate-tRNA ligase activity"/>
    <property type="evidence" value="ECO:0007669"/>
    <property type="project" value="TreeGrafter"/>
</dbReference>
<accession>A0A382DTK2</accession>
<dbReference type="Pfam" id="PF00152">
    <property type="entry name" value="tRNA-synt_2"/>
    <property type="match status" value="1"/>
</dbReference>
<feature type="non-terminal residue" evidence="7">
    <location>
        <position position="257"/>
    </location>
</feature>
<name>A0A382DTK2_9ZZZZ</name>
<evidence type="ECO:0000313" key="7">
    <source>
        <dbReference type="EMBL" id="SVB41836.1"/>
    </source>
</evidence>
<dbReference type="SUPFAM" id="SSF55681">
    <property type="entry name" value="Class II aaRS and biotin synthetases"/>
    <property type="match status" value="1"/>
</dbReference>
<dbReference type="InterPro" id="IPR004364">
    <property type="entry name" value="Aa-tRNA-synt_II"/>
</dbReference>
<evidence type="ECO:0000256" key="1">
    <source>
        <dbReference type="ARBA" id="ARBA00022598"/>
    </source>
</evidence>
<dbReference type="PANTHER" id="PTHR22594:SF5">
    <property type="entry name" value="ASPARTATE--TRNA LIGASE, MITOCHONDRIAL"/>
    <property type="match status" value="1"/>
</dbReference>
<dbReference type="CDD" id="cd04317">
    <property type="entry name" value="EcAspRS_like_N"/>
    <property type="match status" value="1"/>
</dbReference>
<dbReference type="AlphaFoldDB" id="A0A382DTK2"/>
<dbReference type="PRINTS" id="PR01042">
    <property type="entry name" value="TRNASYNTHASP"/>
</dbReference>
<dbReference type="InterPro" id="IPR002312">
    <property type="entry name" value="Asp/Asn-tRNA-synth_IIb"/>
</dbReference>
<dbReference type="GO" id="GO:0006422">
    <property type="term" value="P:aspartyl-tRNA aminoacylation"/>
    <property type="evidence" value="ECO:0007669"/>
    <property type="project" value="TreeGrafter"/>
</dbReference>
<dbReference type="GO" id="GO:0003676">
    <property type="term" value="F:nucleic acid binding"/>
    <property type="evidence" value="ECO:0007669"/>
    <property type="project" value="InterPro"/>
</dbReference>
<dbReference type="PROSITE" id="PS50862">
    <property type="entry name" value="AA_TRNA_LIGASE_II"/>
    <property type="match status" value="1"/>
</dbReference>
<protein>
    <recommendedName>
        <fullName evidence="6">Aminoacyl-transfer RNA synthetases class-II family profile domain-containing protein</fullName>
    </recommendedName>
</protein>
<gene>
    <name evidence="7" type="ORF">METZ01_LOCUS194690</name>
</gene>
<reference evidence="7" key="1">
    <citation type="submission" date="2018-05" db="EMBL/GenBank/DDBJ databases">
        <authorList>
            <person name="Lanie J.A."/>
            <person name="Ng W.-L."/>
            <person name="Kazmierczak K.M."/>
            <person name="Andrzejewski T.M."/>
            <person name="Davidsen T.M."/>
            <person name="Wayne K.J."/>
            <person name="Tettelin H."/>
            <person name="Glass J.I."/>
            <person name="Rusch D."/>
            <person name="Podicherti R."/>
            <person name="Tsui H.-C.T."/>
            <person name="Winkler M.E."/>
        </authorList>
    </citation>
    <scope>NUCLEOTIDE SEQUENCE</scope>
</reference>
<dbReference type="InterPro" id="IPR045864">
    <property type="entry name" value="aa-tRNA-synth_II/BPL/LPL"/>
</dbReference>
<dbReference type="SUPFAM" id="SSF50249">
    <property type="entry name" value="Nucleic acid-binding proteins"/>
    <property type="match status" value="1"/>
</dbReference>
<feature type="domain" description="Aminoacyl-transfer RNA synthetases class-II family profile" evidence="6">
    <location>
        <begin position="142"/>
        <end position="257"/>
    </location>
</feature>
<evidence type="ECO:0000256" key="5">
    <source>
        <dbReference type="ARBA" id="ARBA00023146"/>
    </source>
</evidence>
<evidence type="ECO:0000256" key="3">
    <source>
        <dbReference type="ARBA" id="ARBA00022840"/>
    </source>
</evidence>
<dbReference type="Gene3D" id="3.30.930.10">
    <property type="entry name" value="Bira Bifunctional Protein, Domain 2"/>
    <property type="match status" value="1"/>
</dbReference>
<sequence length="257" mass="29383">MKRTHHCNELRKADAGSPANIAGWIDSVRDHGGILFIDLRDREGKTQLVLDPENLELAKVFGELKPESVIQASGEVRERDGDTANANLPTGEVEIHVAELMIHNQSKTPPFPMDDEADRVGEELRLAHRYLDLRRPKNLETLKLRHKASKAIRDYFDANGFLDVETPMLFKSTPEGAREFLAPSRLNPGKFYALPQSPQQYKQMLMVAGVERYYQLARCFRDEDLRADRQPEFTQVDVEMSFIDREDMYALIEGLLT</sequence>
<keyword evidence="3" id="KW-0067">ATP-binding</keyword>
<dbReference type="InterPro" id="IPR012340">
    <property type="entry name" value="NA-bd_OB-fold"/>
</dbReference>
<dbReference type="InterPro" id="IPR004365">
    <property type="entry name" value="NA-bd_OB_tRNA"/>
</dbReference>
<dbReference type="InterPro" id="IPR006195">
    <property type="entry name" value="aa-tRNA-synth_II"/>
</dbReference>
<keyword evidence="5" id="KW-0030">Aminoacyl-tRNA synthetase</keyword>
<dbReference type="EMBL" id="UINC01041072">
    <property type="protein sequence ID" value="SVB41836.1"/>
    <property type="molecule type" value="Genomic_DNA"/>
</dbReference>
<keyword evidence="2" id="KW-0547">Nucleotide-binding</keyword>
<dbReference type="Gene3D" id="2.40.50.140">
    <property type="entry name" value="Nucleic acid-binding proteins"/>
    <property type="match status" value="1"/>
</dbReference>